<accession>A0ABT6AH74</accession>
<feature type="transmembrane region" description="Helical" evidence="1">
    <location>
        <begin position="124"/>
        <end position="143"/>
    </location>
</feature>
<evidence type="ECO:0000256" key="1">
    <source>
        <dbReference type="SAM" id="Phobius"/>
    </source>
</evidence>
<evidence type="ECO:0000313" key="2">
    <source>
        <dbReference type="EMBL" id="MDF3831804.1"/>
    </source>
</evidence>
<proteinExistence type="predicted"/>
<reference evidence="2 3" key="1">
    <citation type="submission" date="2023-03" db="EMBL/GenBank/DDBJ databases">
        <title>Draft assemblies of triclosan tolerant bacteria isolated from returned activated sludge.</title>
        <authorList>
            <person name="Van Hamelsveld S."/>
        </authorList>
    </citation>
    <scope>NUCLEOTIDE SEQUENCE [LARGE SCALE GENOMIC DNA]</scope>
    <source>
        <strain evidence="2 3">GW210010_S58</strain>
    </source>
</reference>
<evidence type="ECO:0000313" key="3">
    <source>
        <dbReference type="Proteomes" id="UP001216674"/>
    </source>
</evidence>
<keyword evidence="3" id="KW-1185">Reference proteome</keyword>
<dbReference type="Proteomes" id="UP001216674">
    <property type="component" value="Unassembled WGS sequence"/>
</dbReference>
<feature type="transmembrane region" description="Helical" evidence="1">
    <location>
        <begin position="60"/>
        <end position="79"/>
    </location>
</feature>
<keyword evidence="1" id="KW-0812">Transmembrane</keyword>
<dbReference type="RefSeq" id="WP_276263577.1">
    <property type="nucleotide sequence ID" value="NZ_JARJLM010000036.1"/>
</dbReference>
<keyword evidence="1" id="KW-1133">Transmembrane helix</keyword>
<sequence length="152" mass="17259">MSNLHSHQPRWTFRISRQRLWALYAAFTLLLLTGLTWLLVRFLAAEPETLAPWQAWSMKLHGAAALIVMFLLGMIWSAHIRHAWIRRHNRLAGGLFGAVIVLLVASGYGLYYFNGEGLRSLTEWLHWLCGVAIGGLFWVHLAAGRRSVAGRK</sequence>
<protein>
    <recommendedName>
        <fullName evidence="4">Transmembrane protein</fullName>
    </recommendedName>
</protein>
<gene>
    <name evidence="2" type="ORF">P3W85_02345</name>
</gene>
<evidence type="ECO:0008006" key="4">
    <source>
        <dbReference type="Google" id="ProtNLM"/>
    </source>
</evidence>
<organism evidence="2 3">
    <name type="scientific">Cupriavidus basilensis</name>
    <dbReference type="NCBI Taxonomy" id="68895"/>
    <lineage>
        <taxon>Bacteria</taxon>
        <taxon>Pseudomonadati</taxon>
        <taxon>Pseudomonadota</taxon>
        <taxon>Betaproteobacteria</taxon>
        <taxon>Burkholderiales</taxon>
        <taxon>Burkholderiaceae</taxon>
        <taxon>Cupriavidus</taxon>
    </lineage>
</organism>
<comment type="caution">
    <text evidence="2">The sequence shown here is derived from an EMBL/GenBank/DDBJ whole genome shotgun (WGS) entry which is preliminary data.</text>
</comment>
<name>A0ABT6AH74_9BURK</name>
<feature type="transmembrane region" description="Helical" evidence="1">
    <location>
        <begin position="21"/>
        <end position="40"/>
    </location>
</feature>
<dbReference type="EMBL" id="JARJLM010000036">
    <property type="protein sequence ID" value="MDF3831804.1"/>
    <property type="molecule type" value="Genomic_DNA"/>
</dbReference>
<feature type="transmembrane region" description="Helical" evidence="1">
    <location>
        <begin position="91"/>
        <end position="112"/>
    </location>
</feature>
<keyword evidence="1" id="KW-0472">Membrane</keyword>